<dbReference type="AlphaFoldDB" id="A0A396RUC9"/>
<reference evidence="1 2" key="1">
    <citation type="submission" date="2018-06" db="EMBL/GenBank/DDBJ databases">
        <title>Pseudomonas jilinensis sp. nov., isolated from the production water of Jilin Oilfield in China.</title>
        <authorList>
            <person name="Wang J."/>
        </authorList>
    </citation>
    <scope>NUCLEOTIDE SEQUENCE [LARGE SCALE GENOMIC DNA]</scope>
    <source>
        <strain evidence="1 2">JS15-10A1</strain>
    </source>
</reference>
<evidence type="ECO:0000313" key="1">
    <source>
        <dbReference type="EMBL" id="RHW20184.1"/>
    </source>
</evidence>
<sequence length="99" mass="11822">MLTFDGRIVRYDLRRNDRGSFDRYTVESPVSHVELERALFWELSARGYERRERRKESDRYVVNYVLKGQPDATLMADYSRVDEHGARARLVLTRRALEL</sequence>
<accession>A0A396RUC9</accession>
<gene>
    <name evidence="1" type="ORF">C2846_15275</name>
</gene>
<organism evidence="1 2">
    <name type="scientific">Pseudomonas jilinensis</name>
    <dbReference type="NCBI Taxonomy" id="2078689"/>
    <lineage>
        <taxon>Bacteria</taxon>
        <taxon>Pseudomonadati</taxon>
        <taxon>Pseudomonadota</taxon>
        <taxon>Gammaproteobacteria</taxon>
        <taxon>Pseudomonadales</taxon>
        <taxon>Pseudomonadaceae</taxon>
        <taxon>Pseudomonas</taxon>
    </lineage>
</organism>
<proteinExistence type="predicted"/>
<dbReference type="EMBL" id="QJSA01000014">
    <property type="protein sequence ID" value="RHW20184.1"/>
    <property type="molecule type" value="Genomic_DNA"/>
</dbReference>
<protein>
    <submittedName>
        <fullName evidence="1">Uncharacterized protein</fullName>
    </submittedName>
</protein>
<evidence type="ECO:0000313" key="2">
    <source>
        <dbReference type="Proteomes" id="UP000265745"/>
    </source>
</evidence>
<comment type="caution">
    <text evidence="1">The sequence shown here is derived from an EMBL/GenBank/DDBJ whole genome shotgun (WGS) entry which is preliminary data.</text>
</comment>
<dbReference type="Proteomes" id="UP000265745">
    <property type="component" value="Unassembled WGS sequence"/>
</dbReference>
<name>A0A396RUC9_9PSED</name>
<keyword evidence="2" id="KW-1185">Reference proteome</keyword>